<evidence type="ECO:0000313" key="4">
    <source>
        <dbReference type="Proteomes" id="UP001469089"/>
    </source>
</evidence>
<feature type="chain" id="PRO_5045492905" evidence="1">
    <location>
        <begin position="22"/>
        <end position="522"/>
    </location>
</feature>
<dbReference type="RefSeq" id="WP_349545294.1">
    <property type="nucleotide sequence ID" value="NZ_JAOALG010000002.1"/>
</dbReference>
<dbReference type="InterPro" id="IPR005152">
    <property type="entry name" value="Lipase_secreted"/>
</dbReference>
<dbReference type="Gene3D" id="3.40.50.1820">
    <property type="entry name" value="alpha/beta hydrolase"/>
    <property type="match status" value="1"/>
</dbReference>
<keyword evidence="1" id="KW-0732">Signal</keyword>
<proteinExistence type="predicted"/>
<dbReference type="PANTHER" id="PTHR34853">
    <property type="match status" value="1"/>
</dbReference>
<feature type="signal peptide" evidence="1">
    <location>
        <begin position="1"/>
        <end position="21"/>
    </location>
</feature>
<dbReference type="SUPFAM" id="SSF53474">
    <property type="entry name" value="alpha/beta-Hydrolases"/>
    <property type="match status" value="1"/>
</dbReference>
<dbReference type="InterPro" id="IPR001375">
    <property type="entry name" value="Peptidase_S9_cat"/>
</dbReference>
<comment type="caution">
    <text evidence="3">The sequence shown here is derived from an EMBL/GenBank/DDBJ whole genome shotgun (WGS) entry which is preliminary data.</text>
</comment>
<dbReference type="PANTHER" id="PTHR34853:SF1">
    <property type="entry name" value="LIPASE 5"/>
    <property type="match status" value="1"/>
</dbReference>
<evidence type="ECO:0000259" key="2">
    <source>
        <dbReference type="Pfam" id="PF00326"/>
    </source>
</evidence>
<gene>
    <name evidence="3" type="ORF">N0A02_29905</name>
</gene>
<feature type="domain" description="Peptidase S9 prolyl oligopeptidase catalytic" evidence="2">
    <location>
        <begin position="160"/>
        <end position="238"/>
    </location>
</feature>
<name>A0ABV1LWG0_9BURK</name>
<evidence type="ECO:0000256" key="1">
    <source>
        <dbReference type="SAM" id="SignalP"/>
    </source>
</evidence>
<accession>A0ABV1LWG0</accession>
<dbReference type="Proteomes" id="UP001469089">
    <property type="component" value="Unassembled WGS sequence"/>
</dbReference>
<organism evidence="3 4">
    <name type="scientific">Paraburkholderia acidicola</name>
    <dbReference type="NCBI Taxonomy" id="1912599"/>
    <lineage>
        <taxon>Bacteria</taxon>
        <taxon>Pseudomonadati</taxon>
        <taxon>Pseudomonadota</taxon>
        <taxon>Betaproteobacteria</taxon>
        <taxon>Burkholderiales</taxon>
        <taxon>Burkholderiaceae</taxon>
        <taxon>Paraburkholderia</taxon>
    </lineage>
</organism>
<dbReference type="InterPro" id="IPR029058">
    <property type="entry name" value="AB_hydrolase_fold"/>
</dbReference>
<keyword evidence="4" id="KW-1185">Reference proteome</keyword>
<evidence type="ECO:0000313" key="3">
    <source>
        <dbReference type="EMBL" id="MEQ5843677.1"/>
    </source>
</evidence>
<dbReference type="EMBL" id="JAOALG010000002">
    <property type="protein sequence ID" value="MEQ5843677.1"/>
    <property type="molecule type" value="Genomic_DNA"/>
</dbReference>
<reference evidence="3 4" key="1">
    <citation type="journal article" date="2024" name="Chem. Sci.">
        <title>Discovery of a lagriamide polyketide by integrated genome mining, isotopic labeling, and untargeted metabolomics.</title>
        <authorList>
            <person name="Fergusson C.H."/>
            <person name="Saulog J."/>
            <person name="Paulo B.S."/>
            <person name="Wilson D.M."/>
            <person name="Liu D.Y."/>
            <person name="Morehouse N.J."/>
            <person name="Waterworth S."/>
            <person name="Barkei J."/>
            <person name="Gray C.A."/>
            <person name="Kwan J.C."/>
            <person name="Eustaquio A.S."/>
            <person name="Linington R.G."/>
        </authorList>
    </citation>
    <scope>NUCLEOTIDE SEQUENCE [LARGE SCALE GENOMIC DNA]</scope>
    <source>
        <strain evidence="3 4">RL17-338-BIF-B</strain>
    </source>
</reference>
<dbReference type="Gene3D" id="1.10.260.160">
    <property type="match status" value="1"/>
</dbReference>
<dbReference type="PROSITE" id="PS51257">
    <property type="entry name" value="PROKAR_LIPOPROTEIN"/>
    <property type="match status" value="1"/>
</dbReference>
<protein>
    <submittedName>
        <fullName evidence="3">Prolyl oligopeptidase family serine peptidase</fullName>
    </submittedName>
</protein>
<dbReference type="Pfam" id="PF00326">
    <property type="entry name" value="Peptidase_S9"/>
    <property type="match status" value="1"/>
</dbReference>
<sequence length="522" mass="52889">MSVKIFQATSAALVVALIVSACGGSVSGSTSTASSPVASSAAEGSLLNGPPPRTASLSAAAFTTVLQSSLSGLSLLQMAGGTLACGVDVHYVQYATVGGAGEATTASGVLMVPTGSGPNCTGPRPVVEYAHGTTITRSYNLAAISDPTNQAYPEALLLAVLYAAQGYVVVAPNYAGYDSSTLAYHPYLNADQQSKDMIDALSAAKAALPLIASPITASSKLFLTGYSQGGYVAMATARAMQAAGTPVTASAFLSGPYALAAMADQVFEGEVDIGANAFFPMILTSYQRAYGNIYSSPLDVYESAYASGIETLLPGPYNFTTVGLSGKLPGALFSSTPPAGPAALQPVLDAMSPPTGTGATDAIYALGFGANNLIRNSARLDYLLDAFANPDGVAPTLTTGVPAVSPQNPLRIALKKNDLRGWTPTSPVLLCGGHQDPVVYFATNANVMKQQWAGLGSLVTELDVDSAPALDGFNAARQVFLTAEAATAASGGAIAVIGAYHSPLVFDGCMSAAATFFAGHRG</sequence>